<dbReference type="AlphaFoldDB" id="A0A0A7GJQ8"/>
<comment type="similarity">
    <text evidence="1">Belongs to the GPN-loop GTPase family.</text>
</comment>
<evidence type="ECO:0000313" key="6">
    <source>
        <dbReference type="Proteomes" id="UP000030624"/>
    </source>
</evidence>
<evidence type="ECO:0000313" key="5">
    <source>
        <dbReference type="EMBL" id="AIY91166.1"/>
    </source>
</evidence>
<dbReference type="InterPro" id="IPR004130">
    <property type="entry name" value="Gpn"/>
</dbReference>
<evidence type="ECO:0008006" key="7">
    <source>
        <dbReference type="Google" id="ProtNLM"/>
    </source>
</evidence>
<dbReference type="STRING" id="565033.GACE_2144"/>
<dbReference type="KEGG" id="gac:GACE_2144"/>
<evidence type="ECO:0000256" key="3">
    <source>
        <dbReference type="ARBA" id="ARBA00022801"/>
    </source>
</evidence>
<accession>A0A0A7GJQ8</accession>
<proteinExistence type="inferred from homology"/>
<dbReference type="HOGENOM" id="CLU_037460_3_0_2"/>
<dbReference type="PANTHER" id="PTHR21231:SF8">
    <property type="entry name" value="GPN-LOOP GTPASE 1"/>
    <property type="match status" value="1"/>
</dbReference>
<dbReference type="GO" id="GO:0003924">
    <property type="term" value="F:GTPase activity"/>
    <property type="evidence" value="ECO:0007669"/>
    <property type="project" value="TreeGrafter"/>
</dbReference>
<keyword evidence="2" id="KW-0547">Nucleotide-binding</keyword>
<evidence type="ECO:0000256" key="4">
    <source>
        <dbReference type="ARBA" id="ARBA00023134"/>
    </source>
</evidence>
<evidence type="ECO:0000256" key="1">
    <source>
        <dbReference type="ARBA" id="ARBA00005290"/>
    </source>
</evidence>
<name>A0A0A7GJQ8_GEOAI</name>
<dbReference type="Pfam" id="PF03029">
    <property type="entry name" value="ATP_bind_1"/>
    <property type="match status" value="1"/>
</dbReference>
<dbReference type="eggNOG" id="arCOG01225">
    <property type="taxonomic scope" value="Archaea"/>
</dbReference>
<reference evidence="5 6" key="1">
    <citation type="journal article" date="2015" name="Appl. Environ. Microbiol.">
        <title>The Geoglobus acetivorans genome: Fe(III) reduction, acetate utilization, autotrophic growth, and degradation of aromatic compounds in a hyperthermophilic archaeon.</title>
        <authorList>
            <person name="Mardanov A.V."/>
            <person name="Slododkina G.B."/>
            <person name="Slobodkin A.I."/>
            <person name="Beletsky A.V."/>
            <person name="Gavrilov S.N."/>
            <person name="Kublanov I.V."/>
            <person name="Bonch-Osmolovskaya E.A."/>
            <person name="Skryabin K.G."/>
            <person name="Ravin N.V."/>
        </authorList>
    </citation>
    <scope>NUCLEOTIDE SEQUENCE [LARGE SCALE GENOMIC DNA]</scope>
    <source>
        <strain evidence="5 6">SBH6</strain>
    </source>
</reference>
<dbReference type="Proteomes" id="UP000030624">
    <property type="component" value="Chromosome"/>
</dbReference>
<dbReference type="PANTHER" id="PTHR21231">
    <property type="entry name" value="XPA-BINDING PROTEIN 1-RELATED"/>
    <property type="match status" value="1"/>
</dbReference>
<dbReference type="SUPFAM" id="SSF52540">
    <property type="entry name" value="P-loop containing nucleoside triphosphate hydrolases"/>
    <property type="match status" value="1"/>
</dbReference>
<gene>
    <name evidence="5" type="ORF">GACE_2144</name>
</gene>
<organism evidence="5 6">
    <name type="scientific">Geoglobus acetivorans</name>
    <dbReference type="NCBI Taxonomy" id="565033"/>
    <lineage>
        <taxon>Archaea</taxon>
        <taxon>Methanobacteriati</taxon>
        <taxon>Methanobacteriota</taxon>
        <taxon>Archaeoglobi</taxon>
        <taxon>Archaeoglobales</taxon>
        <taxon>Archaeoglobaceae</taxon>
        <taxon>Geoglobus</taxon>
    </lineage>
</organism>
<dbReference type="EMBL" id="CP009552">
    <property type="protein sequence ID" value="AIY91166.1"/>
    <property type="molecule type" value="Genomic_DNA"/>
</dbReference>
<sequence>MKTEEVMDRFQLGINGALLKSVEIAGSYVGRLTVSGYDFVLYDTPGQLELFLFSDFGIDLIERLEGFTAGLFIVDSSRIKDAARFSAMVSQSATVSLMLEIPTLTVFNKVDLHVPGSIEEYRSALESEGVLGEFFESLLRFVEATSMVYRPVLISARNGYRFDDLFSALNELFCTCGDLS</sequence>
<protein>
    <recommendedName>
        <fullName evidence="7">GTPase</fullName>
    </recommendedName>
</protein>
<dbReference type="InterPro" id="IPR027417">
    <property type="entry name" value="P-loop_NTPase"/>
</dbReference>
<evidence type="ECO:0000256" key="2">
    <source>
        <dbReference type="ARBA" id="ARBA00022741"/>
    </source>
</evidence>
<dbReference type="Gene3D" id="3.40.50.300">
    <property type="entry name" value="P-loop containing nucleotide triphosphate hydrolases"/>
    <property type="match status" value="1"/>
</dbReference>
<keyword evidence="3" id="KW-0378">Hydrolase</keyword>
<keyword evidence="4" id="KW-0342">GTP-binding</keyword>
<dbReference type="GO" id="GO:0005525">
    <property type="term" value="F:GTP binding"/>
    <property type="evidence" value="ECO:0007669"/>
    <property type="project" value="UniProtKB-KW"/>
</dbReference>